<dbReference type="Pfam" id="PF01565">
    <property type="entry name" value="FAD_binding_4"/>
    <property type="match status" value="1"/>
</dbReference>
<dbReference type="PANTHER" id="PTHR43762:SF1">
    <property type="entry name" value="D-ARABINONO-1,4-LACTONE OXIDASE"/>
    <property type="match status" value="1"/>
</dbReference>
<dbReference type="Gene3D" id="3.30.465.10">
    <property type="match status" value="1"/>
</dbReference>
<evidence type="ECO:0000259" key="5">
    <source>
        <dbReference type="PROSITE" id="PS51387"/>
    </source>
</evidence>
<evidence type="ECO:0000256" key="4">
    <source>
        <dbReference type="ARBA" id="ARBA00033418"/>
    </source>
</evidence>
<dbReference type="AlphaFoldDB" id="A0A2H3C4J2"/>
<dbReference type="PROSITE" id="PS51387">
    <property type="entry name" value="FAD_PCMH"/>
    <property type="match status" value="1"/>
</dbReference>
<dbReference type="Pfam" id="PF04030">
    <property type="entry name" value="ALO"/>
    <property type="match status" value="1"/>
</dbReference>
<dbReference type="GO" id="GO:0003885">
    <property type="term" value="F:D-arabinono-1,4-lactone oxidase activity"/>
    <property type="evidence" value="ECO:0007669"/>
    <property type="project" value="UniProtKB-EC"/>
</dbReference>
<dbReference type="GO" id="GO:0005739">
    <property type="term" value="C:mitochondrion"/>
    <property type="evidence" value="ECO:0007669"/>
    <property type="project" value="TreeGrafter"/>
</dbReference>
<dbReference type="InterPro" id="IPR016166">
    <property type="entry name" value="FAD-bd_PCMH"/>
</dbReference>
<dbReference type="PANTHER" id="PTHR43762">
    <property type="entry name" value="L-GULONOLACTONE OXIDASE"/>
    <property type="match status" value="1"/>
</dbReference>
<dbReference type="Gene3D" id="3.30.43.10">
    <property type="entry name" value="Uridine Diphospho-n-acetylenolpyruvylglucosamine Reductase, domain 2"/>
    <property type="match status" value="1"/>
</dbReference>
<evidence type="ECO:0000313" key="6">
    <source>
        <dbReference type="EMBL" id="PBK71727.1"/>
    </source>
</evidence>
<dbReference type="EMBL" id="KZ293423">
    <property type="protein sequence ID" value="PBK71727.1"/>
    <property type="molecule type" value="Genomic_DNA"/>
</dbReference>
<evidence type="ECO:0000256" key="3">
    <source>
        <dbReference type="ARBA" id="ARBA00023002"/>
    </source>
</evidence>
<dbReference type="InterPro" id="IPR016167">
    <property type="entry name" value="FAD-bd_PCMH_sub1"/>
</dbReference>
<dbReference type="Gene3D" id="1.10.45.10">
    <property type="entry name" value="Vanillyl-alcohol Oxidase, Chain A, domain 4"/>
    <property type="match status" value="1"/>
</dbReference>
<gene>
    <name evidence="6" type="ORF">ARMSODRAFT_787617</name>
</gene>
<comment type="pathway">
    <text evidence="1">Cofactor biosynthesis; D-erythroascorbate biosynthesis; dehydro-D-arabinono-1,4-lactone from D-arabinose: step 2/2.</text>
</comment>
<evidence type="ECO:0000313" key="7">
    <source>
        <dbReference type="Proteomes" id="UP000218334"/>
    </source>
</evidence>
<dbReference type="InterPro" id="IPR016171">
    <property type="entry name" value="Vanillyl_alc_oxidase_C-sub2"/>
</dbReference>
<dbReference type="UniPathway" id="UPA00771">
    <property type="reaction ID" value="UER00766"/>
</dbReference>
<dbReference type="Gene3D" id="3.30.70.2520">
    <property type="match status" value="1"/>
</dbReference>
<dbReference type="GO" id="GO:0071949">
    <property type="term" value="F:FAD binding"/>
    <property type="evidence" value="ECO:0007669"/>
    <property type="project" value="InterPro"/>
</dbReference>
<dbReference type="SUPFAM" id="SSF56176">
    <property type="entry name" value="FAD-binding/transporter-associated domain-like"/>
    <property type="match status" value="1"/>
</dbReference>
<feature type="domain" description="FAD-binding PCMH-type" evidence="5">
    <location>
        <begin position="87"/>
        <end position="257"/>
    </location>
</feature>
<dbReference type="GO" id="GO:0016020">
    <property type="term" value="C:membrane"/>
    <property type="evidence" value="ECO:0007669"/>
    <property type="project" value="InterPro"/>
</dbReference>
<dbReference type="EC" id="1.1.3.37" evidence="2"/>
<dbReference type="STRING" id="1076256.A0A2H3C4J2"/>
<accession>A0A2H3C4J2</accession>
<evidence type="ECO:0000256" key="1">
    <source>
        <dbReference type="ARBA" id="ARBA00005083"/>
    </source>
</evidence>
<dbReference type="InterPro" id="IPR006094">
    <property type="entry name" value="Oxid_FAD_bind_N"/>
</dbReference>
<name>A0A2H3C4J2_9AGAR</name>
<protein>
    <recommendedName>
        <fullName evidence="2">D-arabinono-1,4-lactone oxidase</fullName>
        <ecNumber evidence="2">1.1.3.37</ecNumber>
    </recommendedName>
    <alternativeName>
        <fullName evidence="4">L-galactono-gamma-lactone oxidase</fullName>
    </alternativeName>
</protein>
<dbReference type="PIRSF" id="PIRSF000136">
    <property type="entry name" value="LGO_GLO"/>
    <property type="match status" value="1"/>
</dbReference>
<dbReference type="Proteomes" id="UP000218334">
    <property type="component" value="Unassembled WGS sequence"/>
</dbReference>
<organism evidence="6 7">
    <name type="scientific">Armillaria solidipes</name>
    <dbReference type="NCBI Taxonomy" id="1076256"/>
    <lineage>
        <taxon>Eukaryota</taxon>
        <taxon>Fungi</taxon>
        <taxon>Dikarya</taxon>
        <taxon>Basidiomycota</taxon>
        <taxon>Agaricomycotina</taxon>
        <taxon>Agaricomycetes</taxon>
        <taxon>Agaricomycetidae</taxon>
        <taxon>Agaricales</taxon>
        <taxon>Marasmiineae</taxon>
        <taxon>Physalacriaceae</taxon>
        <taxon>Armillaria</taxon>
    </lineage>
</organism>
<dbReference type="InterPro" id="IPR016169">
    <property type="entry name" value="FAD-bd_PCMH_sub2"/>
</dbReference>
<keyword evidence="3" id="KW-0560">Oxidoreductase</keyword>
<dbReference type="InterPro" id="IPR007173">
    <property type="entry name" value="ALO_C"/>
</dbReference>
<reference evidence="7" key="1">
    <citation type="journal article" date="2017" name="Nat. Ecol. Evol.">
        <title>Genome expansion and lineage-specific genetic innovations in the forest pathogenic fungi Armillaria.</title>
        <authorList>
            <person name="Sipos G."/>
            <person name="Prasanna A.N."/>
            <person name="Walter M.C."/>
            <person name="O'Connor E."/>
            <person name="Balint B."/>
            <person name="Krizsan K."/>
            <person name="Kiss B."/>
            <person name="Hess J."/>
            <person name="Varga T."/>
            <person name="Slot J."/>
            <person name="Riley R."/>
            <person name="Boka B."/>
            <person name="Rigling D."/>
            <person name="Barry K."/>
            <person name="Lee J."/>
            <person name="Mihaltcheva S."/>
            <person name="LaButti K."/>
            <person name="Lipzen A."/>
            <person name="Waldron R."/>
            <person name="Moloney N.M."/>
            <person name="Sperisen C."/>
            <person name="Kredics L."/>
            <person name="Vagvoelgyi C."/>
            <person name="Patrignani A."/>
            <person name="Fitzpatrick D."/>
            <person name="Nagy I."/>
            <person name="Doyle S."/>
            <person name="Anderson J.B."/>
            <person name="Grigoriev I.V."/>
            <person name="Gueldener U."/>
            <person name="Muensterkoetter M."/>
            <person name="Nagy L.G."/>
        </authorList>
    </citation>
    <scope>NUCLEOTIDE SEQUENCE [LARGE SCALE GENOMIC DNA]</scope>
    <source>
        <strain evidence="7">28-4</strain>
    </source>
</reference>
<dbReference type="InterPro" id="IPR036318">
    <property type="entry name" value="FAD-bd_PCMH-like_sf"/>
</dbReference>
<keyword evidence="7" id="KW-1185">Reference proteome</keyword>
<dbReference type="InterPro" id="IPR010031">
    <property type="entry name" value="FAD_lactone_oxidase-like"/>
</dbReference>
<proteinExistence type="predicted"/>
<sequence length="526" mass="59360">MSDPANAATGRAFPDILSRSAIKIDRVVITSTVRIPIKPWQIVSSPSRTVMALLTNIPLDDLYTRLAPITVPPSTSRGKFSNWGQTFHCTPLAIFEPEDEYQCELILELARREKKVVRAAGIGHSPSDIACTKEFMLRTQKLNRVLSVNVEKRTATVQAGITLNELHAHLADHGLAMMNVGSISDQTVGGIVTTATHGSGVTYGVISTHVMSLKLLLADGTYVTCSRHERPDLFVASICGLGTTGLILNVELEVEPAFRLKEVAITQPFEDVIQNLDEIAHAAEHVRLAWIPAADRIRVGLMNRTREEKTPAGSWFSEVFLGFYVLEFILFVGRFFSSANNFAGLLFCWLSGSKSVRVDDSHRVFNLDCLFLQYTTEWAIPYTRSQACLRELHSWLSQEYGDPNGLRPHFPIEIRFSAADDIWLSPSQGQKTCWIGIVQFKPYGLYVPYKKLFDGFETILARHGGRPHWAKAHSLRREKLRSLYPHFDDFIRVLEDVDPRGLFRNEYIRRHFFDGQADGRIFKLRQ</sequence>
<evidence type="ECO:0000256" key="2">
    <source>
        <dbReference type="ARBA" id="ARBA00013136"/>
    </source>
</evidence>